<evidence type="ECO:0000313" key="5">
    <source>
        <dbReference type="Proteomes" id="UP000826195"/>
    </source>
</evidence>
<dbReference type="SUPFAM" id="SSF49785">
    <property type="entry name" value="Galactose-binding domain-like"/>
    <property type="match status" value="2"/>
</dbReference>
<keyword evidence="5" id="KW-1185">Reference proteome</keyword>
<dbReference type="InterPro" id="IPR013857">
    <property type="entry name" value="NADH-UbQ_OxRdtase-assoc_prot30"/>
</dbReference>
<dbReference type="AlphaFoldDB" id="A0AAV7J3X1"/>
<dbReference type="InterPro" id="IPR008979">
    <property type="entry name" value="Galactose-bd-like_sf"/>
</dbReference>
<accession>A0AAV7J3X1</accession>
<name>A0AAV7J3X1_COTGL</name>
<feature type="signal peptide" evidence="2">
    <location>
        <begin position="1"/>
        <end position="19"/>
    </location>
</feature>
<comment type="caution">
    <text evidence="4">The sequence shown here is derived from an EMBL/GenBank/DDBJ whole genome shotgun (WGS) entry which is preliminary data.</text>
</comment>
<reference evidence="4 5" key="1">
    <citation type="journal article" date="2021" name="J. Hered.">
        <title>A chromosome-level genome assembly of the parasitoid wasp, Cotesia glomerata (Hymenoptera: Braconidae).</title>
        <authorList>
            <person name="Pinto B.J."/>
            <person name="Weis J.J."/>
            <person name="Gamble T."/>
            <person name="Ode P.J."/>
            <person name="Paul R."/>
            <person name="Zaspel J.M."/>
        </authorList>
    </citation>
    <scope>NUCLEOTIDE SEQUENCE [LARGE SCALE GENOMIC DNA]</scope>
    <source>
        <strain evidence="4">CgM1</strain>
    </source>
</reference>
<evidence type="ECO:0000256" key="2">
    <source>
        <dbReference type="SAM" id="SignalP"/>
    </source>
</evidence>
<evidence type="ECO:0000259" key="3">
    <source>
        <dbReference type="Pfam" id="PF08547"/>
    </source>
</evidence>
<gene>
    <name evidence="4" type="ORF">KQX54_008100</name>
</gene>
<evidence type="ECO:0000256" key="1">
    <source>
        <dbReference type="ARBA" id="ARBA00007884"/>
    </source>
</evidence>
<dbReference type="Proteomes" id="UP000826195">
    <property type="component" value="Unassembled WGS sequence"/>
</dbReference>
<organism evidence="4 5">
    <name type="scientific">Cotesia glomerata</name>
    <name type="common">Lepidopteran parasitic wasp</name>
    <name type="synonym">Apanteles glomeratus</name>
    <dbReference type="NCBI Taxonomy" id="32391"/>
    <lineage>
        <taxon>Eukaryota</taxon>
        <taxon>Metazoa</taxon>
        <taxon>Ecdysozoa</taxon>
        <taxon>Arthropoda</taxon>
        <taxon>Hexapoda</taxon>
        <taxon>Insecta</taxon>
        <taxon>Pterygota</taxon>
        <taxon>Neoptera</taxon>
        <taxon>Endopterygota</taxon>
        <taxon>Hymenoptera</taxon>
        <taxon>Apocrita</taxon>
        <taxon>Ichneumonoidea</taxon>
        <taxon>Braconidae</taxon>
        <taxon>Microgastrinae</taxon>
        <taxon>Cotesia</taxon>
    </lineage>
</organism>
<keyword evidence="2" id="KW-0732">Signal</keyword>
<dbReference type="GO" id="GO:0051082">
    <property type="term" value="F:unfolded protein binding"/>
    <property type="evidence" value="ECO:0007669"/>
    <property type="project" value="TreeGrafter"/>
</dbReference>
<dbReference type="EMBL" id="JAHXZJ010000002">
    <property type="protein sequence ID" value="KAH0563920.1"/>
    <property type="molecule type" value="Genomic_DNA"/>
</dbReference>
<feature type="domain" description="NADH:ubiquinone oxidoreductase intermediate-associated protein 30" evidence="3">
    <location>
        <begin position="28"/>
        <end position="187"/>
    </location>
</feature>
<dbReference type="Pfam" id="PF08547">
    <property type="entry name" value="CIA30"/>
    <property type="match status" value="2"/>
</dbReference>
<sequence>MRLSHMIASIMMGVTWTQAVKGNQYSLFDFTTASNVDNWSEISDTVRTPGMSKAVLTLQKTQLFQRGIFFTLLNPQPNGAGFAGVRMPTTWDLSGYTNIEIKCRAQGNNEHYKVVLRHKGLASNDDTSYEQTFEVPVTNKEFSTISLPLKNFKPYYRGQEVLNGTPLDTANITTFGLQVFGGVYSPFKQHGVVTQTLFDFTRTDQVSNWTEYSDTVKPAGMSKAVLVIQKTQLVQRAIFFSLFNPRPNKMGFTAVRCDTNFNLQDFNYVTIKCRGQGINLRYKMVLRHRGIIDNNSMVFGQVFTAPENEFSTIKLPLADFKPYYRGRELPVEENPLDLTAITNIGLKVDMGPYLPDNQAGVAALEIDWIKATK</sequence>
<dbReference type="GO" id="GO:0010257">
    <property type="term" value="P:NADH dehydrogenase complex assembly"/>
    <property type="evidence" value="ECO:0007669"/>
    <property type="project" value="TreeGrafter"/>
</dbReference>
<evidence type="ECO:0000313" key="4">
    <source>
        <dbReference type="EMBL" id="KAH0563920.1"/>
    </source>
</evidence>
<dbReference type="PANTHER" id="PTHR13194">
    <property type="entry name" value="COMPLEX I INTERMEDIATE-ASSOCIATED PROTEIN 30"/>
    <property type="match status" value="1"/>
</dbReference>
<protein>
    <recommendedName>
        <fullName evidence="3">NADH:ubiquinone oxidoreductase intermediate-associated protein 30 domain-containing protein</fullName>
    </recommendedName>
</protein>
<feature type="domain" description="NADH:ubiquinone oxidoreductase intermediate-associated protein 30" evidence="3">
    <location>
        <begin position="198"/>
        <end position="366"/>
    </location>
</feature>
<dbReference type="PANTHER" id="PTHR13194:SF19">
    <property type="entry name" value="NAD(P)-BINDING ROSSMANN-FOLD SUPERFAMILY PROTEIN"/>
    <property type="match status" value="1"/>
</dbReference>
<dbReference type="InterPro" id="IPR039131">
    <property type="entry name" value="NDUFAF1"/>
</dbReference>
<proteinExistence type="inferred from homology"/>
<feature type="chain" id="PRO_5043731348" description="NADH:ubiquinone oxidoreductase intermediate-associated protein 30 domain-containing protein" evidence="2">
    <location>
        <begin position="20"/>
        <end position="373"/>
    </location>
</feature>
<comment type="similarity">
    <text evidence="1">Belongs to the CIA30 family.</text>
</comment>